<evidence type="ECO:0000313" key="7">
    <source>
        <dbReference type="Proteomes" id="UP001521785"/>
    </source>
</evidence>
<evidence type="ECO:0000256" key="5">
    <source>
        <dbReference type="SAM" id="Phobius"/>
    </source>
</evidence>
<feature type="transmembrane region" description="Helical" evidence="5">
    <location>
        <begin position="258"/>
        <end position="282"/>
    </location>
</feature>
<feature type="transmembrane region" description="Helical" evidence="5">
    <location>
        <begin position="22"/>
        <end position="40"/>
    </location>
</feature>
<dbReference type="Pfam" id="PF04479">
    <property type="entry name" value="RTA1"/>
    <property type="match status" value="1"/>
</dbReference>
<dbReference type="InterPro" id="IPR007568">
    <property type="entry name" value="RTA1"/>
</dbReference>
<evidence type="ECO:0000313" key="6">
    <source>
        <dbReference type="EMBL" id="KAL1595170.1"/>
    </source>
</evidence>
<keyword evidence="2 5" id="KW-0812">Transmembrane</keyword>
<name>A0ABR3QSS0_9PLEO</name>
<feature type="transmembrane region" description="Helical" evidence="5">
    <location>
        <begin position="221"/>
        <end position="238"/>
    </location>
</feature>
<protein>
    <recommendedName>
        <fullName evidence="8">RTA1 domain protein</fullName>
    </recommendedName>
</protein>
<dbReference type="PANTHER" id="PTHR31465:SF17">
    <property type="entry name" value="DOMAIN PROTEIN, PUTATIVE (AFU_ORTHOLOGUE AFUA_5G09900)-RELATED"/>
    <property type="match status" value="1"/>
</dbReference>
<keyword evidence="4 5" id="KW-0472">Membrane</keyword>
<organism evidence="6 7">
    <name type="scientific">Paraconiothyrium brasiliense</name>
    <dbReference type="NCBI Taxonomy" id="300254"/>
    <lineage>
        <taxon>Eukaryota</taxon>
        <taxon>Fungi</taxon>
        <taxon>Dikarya</taxon>
        <taxon>Ascomycota</taxon>
        <taxon>Pezizomycotina</taxon>
        <taxon>Dothideomycetes</taxon>
        <taxon>Pleosporomycetidae</taxon>
        <taxon>Pleosporales</taxon>
        <taxon>Massarineae</taxon>
        <taxon>Didymosphaeriaceae</taxon>
        <taxon>Paraconiothyrium</taxon>
    </lineage>
</organism>
<sequence length="295" mass="32951">MTILNERGEADFDLYPYRPSGTAGYAFVVLFGLGGFVHLCMLIPLRAWFFIPFVMGCAGVSYKIYYHHTKVTFTDILQGEAAGYYGRAWSHSNIRNGSPYLLQLMLILASAPLLAASIYMTLGRLIRALDATDHAFLSPRWTTKIYVTIDIGSFVTQLMGTAMQANGGADGVKQGTTIVIAGLGVQLGAFAIFILSVIIFHRRLVLEPTEMSIMHKTWNRYMWMLYTVSGLIVVRSIFRLAEFLEGNDGKLYKTEAFLYVFDASLMFAVVVFMAVLHPGLLLRATRKREMGIPLL</sequence>
<feature type="transmembrane region" description="Helical" evidence="5">
    <location>
        <begin position="177"/>
        <end position="200"/>
    </location>
</feature>
<comment type="subcellular location">
    <subcellularLocation>
        <location evidence="1">Membrane</location>
        <topology evidence="1">Multi-pass membrane protein</topology>
    </subcellularLocation>
</comment>
<evidence type="ECO:0000256" key="3">
    <source>
        <dbReference type="ARBA" id="ARBA00022989"/>
    </source>
</evidence>
<evidence type="ECO:0008006" key="8">
    <source>
        <dbReference type="Google" id="ProtNLM"/>
    </source>
</evidence>
<evidence type="ECO:0000256" key="1">
    <source>
        <dbReference type="ARBA" id="ARBA00004141"/>
    </source>
</evidence>
<keyword evidence="7" id="KW-1185">Reference proteome</keyword>
<gene>
    <name evidence="6" type="ORF">SLS60_009858</name>
</gene>
<keyword evidence="3 5" id="KW-1133">Transmembrane helix</keyword>
<accession>A0ABR3QSS0</accession>
<reference evidence="6 7" key="1">
    <citation type="submission" date="2024-02" db="EMBL/GenBank/DDBJ databases">
        <title>De novo assembly and annotation of 12 fungi associated with fruit tree decline syndrome in Ontario, Canada.</title>
        <authorList>
            <person name="Sulman M."/>
            <person name="Ellouze W."/>
            <person name="Ilyukhin E."/>
        </authorList>
    </citation>
    <scope>NUCLEOTIDE SEQUENCE [LARGE SCALE GENOMIC DNA]</scope>
    <source>
        <strain evidence="6 7">M42-189</strain>
    </source>
</reference>
<comment type="caution">
    <text evidence="6">The sequence shown here is derived from an EMBL/GenBank/DDBJ whole genome shotgun (WGS) entry which is preliminary data.</text>
</comment>
<dbReference type="PANTHER" id="PTHR31465">
    <property type="entry name" value="PROTEIN RTA1-RELATED"/>
    <property type="match status" value="1"/>
</dbReference>
<feature type="transmembrane region" description="Helical" evidence="5">
    <location>
        <begin position="100"/>
        <end position="122"/>
    </location>
</feature>
<dbReference type="EMBL" id="JAKJXO020000016">
    <property type="protein sequence ID" value="KAL1595170.1"/>
    <property type="molecule type" value="Genomic_DNA"/>
</dbReference>
<dbReference type="Proteomes" id="UP001521785">
    <property type="component" value="Unassembled WGS sequence"/>
</dbReference>
<feature type="transmembrane region" description="Helical" evidence="5">
    <location>
        <begin position="47"/>
        <end position="65"/>
    </location>
</feature>
<evidence type="ECO:0000256" key="4">
    <source>
        <dbReference type="ARBA" id="ARBA00023136"/>
    </source>
</evidence>
<proteinExistence type="predicted"/>
<evidence type="ECO:0000256" key="2">
    <source>
        <dbReference type="ARBA" id="ARBA00022692"/>
    </source>
</evidence>